<reference evidence="9 10" key="1">
    <citation type="submission" date="2023-06" db="EMBL/GenBank/DDBJ databases">
        <title>Microbacterium sp. nov., isolated from a waste landfill.</title>
        <authorList>
            <person name="Wen W."/>
        </authorList>
    </citation>
    <scope>NUCLEOTIDE SEQUENCE [LARGE SCALE GENOMIC DNA]</scope>
    <source>
        <strain evidence="9 10">ASV49</strain>
    </source>
</reference>
<evidence type="ECO:0000256" key="5">
    <source>
        <dbReference type="ARBA" id="ARBA00022989"/>
    </source>
</evidence>
<dbReference type="Proteomes" id="UP001235064">
    <property type="component" value="Unassembled WGS sequence"/>
</dbReference>
<name>A0ABT7MXT6_9MICO</name>
<dbReference type="Gene3D" id="1.10.3720.10">
    <property type="entry name" value="MetI-like"/>
    <property type="match status" value="1"/>
</dbReference>
<feature type="transmembrane region" description="Helical" evidence="7">
    <location>
        <begin position="116"/>
        <end position="137"/>
    </location>
</feature>
<dbReference type="SUPFAM" id="SSF161098">
    <property type="entry name" value="MetI-like"/>
    <property type="match status" value="1"/>
</dbReference>
<comment type="subcellular location">
    <subcellularLocation>
        <location evidence="1 7">Cell membrane</location>
        <topology evidence="1 7">Multi-pass membrane protein</topology>
    </subcellularLocation>
</comment>
<dbReference type="Pfam" id="PF00528">
    <property type="entry name" value="BPD_transp_1"/>
    <property type="match status" value="1"/>
</dbReference>
<dbReference type="InterPro" id="IPR035906">
    <property type="entry name" value="MetI-like_sf"/>
</dbReference>
<feature type="transmembrane region" description="Helical" evidence="7">
    <location>
        <begin position="149"/>
        <end position="168"/>
    </location>
</feature>
<evidence type="ECO:0000256" key="4">
    <source>
        <dbReference type="ARBA" id="ARBA00022692"/>
    </source>
</evidence>
<feature type="transmembrane region" description="Helical" evidence="7">
    <location>
        <begin position="251"/>
        <end position="272"/>
    </location>
</feature>
<keyword evidence="2 7" id="KW-0813">Transport</keyword>
<feature type="transmembrane region" description="Helical" evidence="7">
    <location>
        <begin position="205"/>
        <end position="231"/>
    </location>
</feature>
<evidence type="ECO:0000256" key="2">
    <source>
        <dbReference type="ARBA" id="ARBA00022448"/>
    </source>
</evidence>
<evidence type="ECO:0000256" key="7">
    <source>
        <dbReference type="RuleBase" id="RU363032"/>
    </source>
</evidence>
<dbReference type="InterPro" id="IPR000515">
    <property type="entry name" value="MetI-like"/>
</dbReference>
<organism evidence="9 10">
    <name type="scientific">Microbacterium candidum</name>
    <dbReference type="NCBI Taxonomy" id="3041922"/>
    <lineage>
        <taxon>Bacteria</taxon>
        <taxon>Bacillati</taxon>
        <taxon>Actinomycetota</taxon>
        <taxon>Actinomycetes</taxon>
        <taxon>Micrococcales</taxon>
        <taxon>Microbacteriaceae</taxon>
        <taxon>Microbacterium</taxon>
    </lineage>
</organism>
<keyword evidence="5 7" id="KW-1133">Transmembrane helix</keyword>
<evidence type="ECO:0000259" key="8">
    <source>
        <dbReference type="PROSITE" id="PS50928"/>
    </source>
</evidence>
<protein>
    <submittedName>
        <fullName evidence="9">Carbohydrate ABC transporter permease</fullName>
    </submittedName>
</protein>
<comment type="caution">
    <text evidence="9">The sequence shown here is derived from an EMBL/GenBank/DDBJ whole genome shotgun (WGS) entry which is preliminary data.</text>
</comment>
<comment type="similarity">
    <text evidence="7">Belongs to the binding-protein-dependent transport system permease family.</text>
</comment>
<keyword evidence="6 7" id="KW-0472">Membrane</keyword>
<accession>A0ABT7MXT6</accession>
<feature type="transmembrane region" description="Helical" evidence="7">
    <location>
        <begin position="18"/>
        <end position="44"/>
    </location>
</feature>
<evidence type="ECO:0000256" key="1">
    <source>
        <dbReference type="ARBA" id="ARBA00004651"/>
    </source>
</evidence>
<sequence>MVTATDNRPVSRLGFAGILLRLIIWGLLLVMALIVIVPLFWMLLSSLKINQQFLADPFGLPTTLFWKNYVDAWNLGVGQYMWNSVIVTVASIIATTLISAWAAFGLTKLTIPFSRTVLFLIVGGMMLAPTVALIPLLRILQGLGIYDSLLGLTILYTAFRIPFTTFLIRSYMVDLPYEVDEAARLDGCSRAQQFWRLTLPMSMPIVVSAVILQCLFAWNEYLFAFIFVSSTDTMTLPVGLANLASRLSTNYPMIFAGMTLASIPMIVFFFAAQRFFVRGLAEGIGK</sequence>
<evidence type="ECO:0000256" key="3">
    <source>
        <dbReference type="ARBA" id="ARBA00022475"/>
    </source>
</evidence>
<gene>
    <name evidence="9" type="ORF">QSV35_07895</name>
</gene>
<feature type="domain" description="ABC transmembrane type-1" evidence="8">
    <location>
        <begin position="81"/>
        <end position="272"/>
    </location>
</feature>
<keyword evidence="3" id="KW-1003">Cell membrane</keyword>
<dbReference type="PANTHER" id="PTHR43744">
    <property type="entry name" value="ABC TRANSPORTER PERMEASE PROTEIN MG189-RELATED-RELATED"/>
    <property type="match status" value="1"/>
</dbReference>
<dbReference type="RefSeq" id="WP_286288116.1">
    <property type="nucleotide sequence ID" value="NZ_JASXSZ010000002.1"/>
</dbReference>
<keyword evidence="10" id="KW-1185">Reference proteome</keyword>
<proteinExistence type="inferred from homology"/>
<evidence type="ECO:0000313" key="9">
    <source>
        <dbReference type="EMBL" id="MDL9979253.1"/>
    </source>
</evidence>
<dbReference type="CDD" id="cd06261">
    <property type="entry name" value="TM_PBP2"/>
    <property type="match status" value="1"/>
</dbReference>
<dbReference type="PROSITE" id="PS50928">
    <property type="entry name" value="ABC_TM1"/>
    <property type="match status" value="1"/>
</dbReference>
<feature type="transmembrane region" description="Helical" evidence="7">
    <location>
        <begin position="80"/>
        <end position="104"/>
    </location>
</feature>
<evidence type="ECO:0000313" key="10">
    <source>
        <dbReference type="Proteomes" id="UP001235064"/>
    </source>
</evidence>
<keyword evidence="4 7" id="KW-0812">Transmembrane</keyword>
<dbReference type="EMBL" id="JASXSZ010000002">
    <property type="protein sequence ID" value="MDL9979253.1"/>
    <property type="molecule type" value="Genomic_DNA"/>
</dbReference>
<dbReference type="PANTHER" id="PTHR43744:SF8">
    <property type="entry name" value="SN-GLYCEROL-3-PHOSPHATE TRANSPORT SYSTEM PERMEASE PROTEIN UGPE"/>
    <property type="match status" value="1"/>
</dbReference>
<evidence type="ECO:0000256" key="6">
    <source>
        <dbReference type="ARBA" id="ARBA00023136"/>
    </source>
</evidence>